<dbReference type="EMBL" id="HBUE01077109">
    <property type="protein sequence ID" value="CAG6475697.1"/>
    <property type="molecule type" value="Transcribed_RNA"/>
</dbReference>
<proteinExistence type="predicted"/>
<accession>A0A8D8FK45</accession>
<organism evidence="1">
    <name type="scientific">Culex pipiens</name>
    <name type="common">House mosquito</name>
    <dbReference type="NCBI Taxonomy" id="7175"/>
    <lineage>
        <taxon>Eukaryota</taxon>
        <taxon>Metazoa</taxon>
        <taxon>Ecdysozoa</taxon>
        <taxon>Arthropoda</taxon>
        <taxon>Hexapoda</taxon>
        <taxon>Insecta</taxon>
        <taxon>Pterygota</taxon>
        <taxon>Neoptera</taxon>
        <taxon>Endopterygota</taxon>
        <taxon>Diptera</taxon>
        <taxon>Nematocera</taxon>
        <taxon>Culicoidea</taxon>
        <taxon>Culicidae</taxon>
        <taxon>Culicinae</taxon>
        <taxon>Culicini</taxon>
        <taxon>Culex</taxon>
        <taxon>Culex</taxon>
    </lineage>
</organism>
<evidence type="ECO:0000313" key="1">
    <source>
        <dbReference type="EMBL" id="CAG6475707.1"/>
    </source>
</evidence>
<name>A0A8D8FK45_CULPI</name>
<dbReference type="AlphaFoldDB" id="A0A8D8FK45"/>
<dbReference type="EMBL" id="HBUE01077115">
    <property type="protein sequence ID" value="CAG6475707.1"/>
    <property type="molecule type" value="Transcribed_RNA"/>
</dbReference>
<sequence length="183" mass="20500">MVLFPVVAMISSQIEMDVPRTNTRKRQPFTQRYAAVIFHSSASTAATFDRGLLASQSRLLTFFPSLLLPVFSSAALCVQIVCVGYPFSYSFACVSYPAISTTHSHTYIQTLYICTVTHKHNHRQRCNLLCNFFSSSHSVLCCLAKLIFLNRAIIKTNYFTFSRNSSPAFQRGPPNLVHCVDSA</sequence>
<protein>
    <submittedName>
        <fullName evidence="1">(northern house mosquito) hypothetical protein</fullName>
    </submittedName>
</protein>
<reference evidence="1" key="1">
    <citation type="submission" date="2021-05" db="EMBL/GenBank/DDBJ databases">
        <authorList>
            <person name="Alioto T."/>
            <person name="Alioto T."/>
            <person name="Gomez Garrido J."/>
        </authorList>
    </citation>
    <scope>NUCLEOTIDE SEQUENCE</scope>
</reference>